<organism evidence="2 3">
    <name type="scientific">Plesiocystis pacifica SIR-1</name>
    <dbReference type="NCBI Taxonomy" id="391625"/>
    <lineage>
        <taxon>Bacteria</taxon>
        <taxon>Pseudomonadati</taxon>
        <taxon>Myxococcota</taxon>
        <taxon>Polyangia</taxon>
        <taxon>Nannocystales</taxon>
        <taxon>Nannocystaceae</taxon>
        <taxon>Plesiocystis</taxon>
    </lineage>
</organism>
<keyword evidence="1" id="KW-0812">Transmembrane</keyword>
<dbReference type="AlphaFoldDB" id="A6GGZ6"/>
<comment type="caution">
    <text evidence="2">The sequence shown here is derived from an EMBL/GenBank/DDBJ whole genome shotgun (WGS) entry which is preliminary data.</text>
</comment>
<feature type="transmembrane region" description="Helical" evidence="1">
    <location>
        <begin position="92"/>
        <end position="112"/>
    </location>
</feature>
<keyword evidence="3" id="KW-1185">Reference proteome</keyword>
<accession>A6GGZ6</accession>
<feature type="transmembrane region" description="Helical" evidence="1">
    <location>
        <begin position="60"/>
        <end position="80"/>
    </location>
</feature>
<name>A6GGZ6_9BACT</name>
<feature type="transmembrane region" description="Helical" evidence="1">
    <location>
        <begin position="266"/>
        <end position="283"/>
    </location>
</feature>
<sequence length="312" mass="31706">MRSPSPSRAAPPPTSPSALIVVLAHLAVVPLGLMGFKLLIGGDTGRLASTYQHGGVFMSVLVLVAMVTTGVGLALSLVHLRKRPLPMWAHLFFPALLVAVAMVAANLGIVDLTRALATIPGEYYWDGMARGLSIALIPLILGLPLAVASCVPVLVLAGTAATSWADDADPRRLASAASGAVVGVLVLAAVGAAVGWALASAGQIDALEAYVVVAPDQRGVAMARGVDRHALGSTITWVAPLALLGLGGAGLWTLRSTLARARKVDLISSAVALAVVVVSLLALRNGGLALLGLNPGGAMPELLEPLLRPLMG</sequence>
<keyword evidence="1" id="KW-0472">Membrane</keyword>
<evidence type="ECO:0000313" key="3">
    <source>
        <dbReference type="Proteomes" id="UP000005801"/>
    </source>
</evidence>
<feature type="transmembrane region" description="Helical" evidence="1">
    <location>
        <begin position="132"/>
        <end position="161"/>
    </location>
</feature>
<keyword evidence="1" id="KW-1133">Transmembrane helix</keyword>
<dbReference type="RefSeq" id="WP_006975984.1">
    <property type="nucleotide sequence ID" value="NZ_ABCS01000112.1"/>
</dbReference>
<dbReference type="EMBL" id="ABCS01000112">
    <property type="protein sequence ID" value="EDM74881.1"/>
    <property type="molecule type" value="Genomic_DNA"/>
</dbReference>
<evidence type="ECO:0000256" key="1">
    <source>
        <dbReference type="SAM" id="Phobius"/>
    </source>
</evidence>
<dbReference type="STRING" id="391625.PPSIR1_20154"/>
<reference evidence="2 3" key="1">
    <citation type="submission" date="2007-06" db="EMBL/GenBank/DDBJ databases">
        <authorList>
            <person name="Shimkets L."/>
            <person name="Ferriera S."/>
            <person name="Johnson J."/>
            <person name="Kravitz S."/>
            <person name="Beeson K."/>
            <person name="Sutton G."/>
            <person name="Rogers Y.-H."/>
            <person name="Friedman R."/>
            <person name="Frazier M."/>
            <person name="Venter J.C."/>
        </authorList>
    </citation>
    <scope>NUCLEOTIDE SEQUENCE [LARGE SCALE GENOMIC DNA]</scope>
    <source>
        <strain evidence="2 3">SIR-1</strain>
    </source>
</reference>
<protein>
    <submittedName>
        <fullName evidence="2">tRNA-dihydrouridine synthase A</fullName>
    </submittedName>
</protein>
<proteinExistence type="predicted"/>
<dbReference type="Proteomes" id="UP000005801">
    <property type="component" value="Unassembled WGS sequence"/>
</dbReference>
<feature type="transmembrane region" description="Helical" evidence="1">
    <location>
        <begin position="173"/>
        <end position="198"/>
    </location>
</feature>
<feature type="transmembrane region" description="Helical" evidence="1">
    <location>
        <begin position="20"/>
        <end position="40"/>
    </location>
</feature>
<gene>
    <name evidence="2" type="ORF">PPSIR1_20154</name>
</gene>
<evidence type="ECO:0000313" key="2">
    <source>
        <dbReference type="EMBL" id="EDM74881.1"/>
    </source>
</evidence>
<feature type="transmembrane region" description="Helical" evidence="1">
    <location>
        <begin position="234"/>
        <end position="254"/>
    </location>
</feature>